<gene>
    <name evidence="2" type="ORF">IAC79_00445</name>
</gene>
<sequence>MPLSILITAGPTREPLDPVRFLSNRSTGRMGFAIAQAAAEAGHTVTLIAGP</sequence>
<dbReference type="GO" id="GO:0004633">
    <property type="term" value="F:phosphopantothenoylcysteine decarboxylase activity"/>
    <property type="evidence" value="ECO:0007669"/>
    <property type="project" value="UniProtKB-EC"/>
</dbReference>
<proteinExistence type="predicted"/>
<keyword evidence="2" id="KW-0436">Ligase</keyword>
<dbReference type="Proteomes" id="UP000886845">
    <property type="component" value="Unassembled WGS sequence"/>
</dbReference>
<dbReference type="EC" id="6.3.2.5" evidence="2"/>
<evidence type="ECO:0000313" key="2">
    <source>
        <dbReference type="EMBL" id="HIV08569.1"/>
    </source>
</evidence>
<feature type="domain" description="DNA/pantothenate metabolism flavoprotein C-terminal" evidence="1">
    <location>
        <begin position="4"/>
        <end position="51"/>
    </location>
</feature>
<dbReference type="GO" id="GO:0004632">
    <property type="term" value="F:phosphopantothenate--cysteine ligase activity"/>
    <property type="evidence" value="ECO:0007669"/>
    <property type="project" value="UniProtKB-EC"/>
</dbReference>
<dbReference type="SUPFAM" id="SSF102645">
    <property type="entry name" value="CoaB-like"/>
    <property type="match status" value="1"/>
</dbReference>
<dbReference type="GO" id="GO:0015937">
    <property type="term" value="P:coenzyme A biosynthetic process"/>
    <property type="evidence" value="ECO:0007669"/>
    <property type="project" value="UniProtKB-ARBA"/>
</dbReference>
<accession>A0A9D1NKW2</accession>
<comment type="caution">
    <text evidence="2">The sequence shown here is derived from an EMBL/GenBank/DDBJ whole genome shotgun (WGS) entry which is preliminary data.</text>
</comment>
<dbReference type="AlphaFoldDB" id="A0A9D1NKW2"/>
<reference evidence="2" key="2">
    <citation type="journal article" date="2021" name="PeerJ">
        <title>Extensive microbial diversity within the chicken gut microbiome revealed by metagenomics and culture.</title>
        <authorList>
            <person name="Gilroy R."/>
            <person name="Ravi A."/>
            <person name="Getino M."/>
            <person name="Pursley I."/>
            <person name="Horton D.L."/>
            <person name="Alikhan N.F."/>
            <person name="Baker D."/>
            <person name="Gharbi K."/>
            <person name="Hall N."/>
            <person name="Watson M."/>
            <person name="Adriaenssens E.M."/>
            <person name="Foster-Nyarko E."/>
            <person name="Jarju S."/>
            <person name="Secka A."/>
            <person name="Antonio M."/>
            <person name="Oren A."/>
            <person name="Chaudhuri R.R."/>
            <person name="La Ragione R."/>
            <person name="Hildebrand F."/>
            <person name="Pallen M.J."/>
        </authorList>
    </citation>
    <scope>NUCLEOTIDE SEQUENCE</scope>
    <source>
        <strain evidence="2">35461</strain>
    </source>
</reference>
<dbReference type="EC" id="4.1.1.36" evidence="2"/>
<evidence type="ECO:0000313" key="3">
    <source>
        <dbReference type="Proteomes" id="UP000886845"/>
    </source>
</evidence>
<dbReference type="InterPro" id="IPR007085">
    <property type="entry name" value="DNA/pantothenate-metab_flavo_C"/>
</dbReference>
<keyword evidence="2" id="KW-0456">Lyase</keyword>
<reference evidence="2" key="1">
    <citation type="submission" date="2020-10" db="EMBL/GenBank/DDBJ databases">
        <authorList>
            <person name="Gilroy R."/>
        </authorList>
    </citation>
    <scope>NUCLEOTIDE SEQUENCE</scope>
    <source>
        <strain evidence="2">35461</strain>
    </source>
</reference>
<organism evidence="2 3">
    <name type="scientific">Candidatus Spyradenecus faecavium</name>
    <dbReference type="NCBI Taxonomy" id="2840947"/>
    <lineage>
        <taxon>Bacteria</taxon>
        <taxon>Pseudomonadati</taxon>
        <taxon>Lentisphaerota</taxon>
        <taxon>Lentisphaeria</taxon>
        <taxon>Lentisphaerales</taxon>
        <taxon>Lentisphaeraceae</taxon>
        <taxon>Lentisphaeraceae incertae sedis</taxon>
        <taxon>Candidatus Spyradenecus</taxon>
    </lineage>
</organism>
<feature type="non-terminal residue" evidence="2">
    <location>
        <position position="51"/>
    </location>
</feature>
<dbReference type="Gene3D" id="3.40.50.10300">
    <property type="entry name" value="CoaB-like"/>
    <property type="match status" value="1"/>
</dbReference>
<dbReference type="Pfam" id="PF04127">
    <property type="entry name" value="DFP"/>
    <property type="match status" value="1"/>
</dbReference>
<evidence type="ECO:0000259" key="1">
    <source>
        <dbReference type="Pfam" id="PF04127"/>
    </source>
</evidence>
<name>A0A9D1NKW2_9BACT</name>
<protein>
    <submittedName>
        <fullName evidence="2">Bifunctional phosphopantothenoylcysteine decarboxylase/phosphopantothenate synthase</fullName>
        <ecNumber evidence="2">4.1.1.36</ecNumber>
        <ecNumber evidence="2">6.3.2.5</ecNumber>
    </submittedName>
</protein>
<dbReference type="EMBL" id="DVOR01000016">
    <property type="protein sequence ID" value="HIV08569.1"/>
    <property type="molecule type" value="Genomic_DNA"/>
</dbReference>
<dbReference type="InterPro" id="IPR035929">
    <property type="entry name" value="CoaB-like_sf"/>
</dbReference>